<dbReference type="PROSITE" id="PS00018">
    <property type="entry name" value="EF_HAND_1"/>
    <property type="match status" value="3"/>
</dbReference>
<accession>A0AAW0XLV7</accession>
<dbReference type="InterPro" id="IPR018247">
    <property type="entry name" value="EF_Hand_1_Ca_BS"/>
</dbReference>
<protein>
    <recommendedName>
        <fullName evidence="2">EF-hand domain-containing protein</fullName>
    </recommendedName>
</protein>
<dbReference type="GO" id="GO:0005509">
    <property type="term" value="F:calcium ion binding"/>
    <property type="evidence" value="ECO:0007669"/>
    <property type="project" value="InterPro"/>
</dbReference>
<dbReference type="InterPro" id="IPR011992">
    <property type="entry name" value="EF-hand-dom_pair"/>
</dbReference>
<evidence type="ECO:0000313" key="4">
    <source>
        <dbReference type="Proteomes" id="UP001445076"/>
    </source>
</evidence>
<name>A0AAW0XLV7_CHEQU</name>
<organism evidence="3 4">
    <name type="scientific">Cherax quadricarinatus</name>
    <name type="common">Australian red claw crayfish</name>
    <dbReference type="NCBI Taxonomy" id="27406"/>
    <lineage>
        <taxon>Eukaryota</taxon>
        <taxon>Metazoa</taxon>
        <taxon>Ecdysozoa</taxon>
        <taxon>Arthropoda</taxon>
        <taxon>Crustacea</taxon>
        <taxon>Multicrustacea</taxon>
        <taxon>Malacostraca</taxon>
        <taxon>Eumalacostraca</taxon>
        <taxon>Eucarida</taxon>
        <taxon>Decapoda</taxon>
        <taxon>Pleocyemata</taxon>
        <taxon>Astacidea</taxon>
        <taxon>Parastacoidea</taxon>
        <taxon>Parastacidae</taxon>
        <taxon>Cherax</taxon>
    </lineage>
</organism>
<evidence type="ECO:0000256" key="1">
    <source>
        <dbReference type="ARBA" id="ARBA00022837"/>
    </source>
</evidence>
<gene>
    <name evidence="3" type="ORF">OTU49_002200</name>
</gene>
<keyword evidence="1" id="KW-0106">Calcium</keyword>
<keyword evidence="4" id="KW-1185">Reference proteome</keyword>
<dbReference type="Gene3D" id="1.10.238.10">
    <property type="entry name" value="EF-hand"/>
    <property type="match status" value="1"/>
</dbReference>
<sequence length="183" mass="21276">MSDLSAFRRAKLLHVFNTFFDVNGSGEIDEKDLEIAIQKVCGARGWGRHDPHYNKTRDALRKLWDVLTSKADTDHDKQVSVEEWYAAWRLDESAGREWSHIFRDLMFLLEDASGDGHVDVNEYVALYTALGLSDQQCREAFRRVQKDDAGEVTKDKFDELWEQYFHSENVEAPGNYIFGKFDF</sequence>
<evidence type="ECO:0000313" key="3">
    <source>
        <dbReference type="EMBL" id="KAK8741399.1"/>
    </source>
</evidence>
<dbReference type="EMBL" id="JARKIK010000030">
    <property type="protein sequence ID" value="KAK8741399.1"/>
    <property type="molecule type" value="Genomic_DNA"/>
</dbReference>
<reference evidence="3 4" key="1">
    <citation type="journal article" date="2024" name="BMC Genomics">
        <title>Genome assembly of redclaw crayfish (Cherax quadricarinatus) provides insights into its immune adaptation and hypoxia tolerance.</title>
        <authorList>
            <person name="Liu Z."/>
            <person name="Zheng J."/>
            <person name="Li H."/>
            <person name="Fang K."/>
            <person name="Wang S."/>
            <person name="He J."/>
            <person name="Zhou D."/>
            <person name="Weng S."/>
            <person name="Chi M."/>
            <person name="Gu Z."/>
            <person name="He J."/>
            <person name="Li F."/>
            <person name="Wang M."/>
        </authorList>
    </citation>
    <scope>NUCLEOTIDE SEQUENCE [LARGE SCALE GENOMIC DNA]</scope>
    <source>
        <strain evidence="3">ZL_2023a</strain>
    </source>
</reference>
<dbReference type="EMBL" id="JARKIK010000030">
    <property type="protein sequence ID" value="KAK8741398.1"/>
    <property type="molecule type" value="Genomic_DNA"/>
</dbReference>
<dbReference type="InterPro" id="IPR002048">
    <property type="entry name" value="EF_hand_dom"/>
</dbReference>
<feature type="domain" description="EF-hand" evidence="2">
    <location>
        <begin position="19"/>
        <end position="33"/>
    </location>
</feature>
<reference evidence="3" key="2">
    <citation type="submission" date="2024-01" db="EMBL/GenBank/DDBJ databases">
        <authorList>
            <person name="He J."/>
            <person name="Wang M."/>
            <person name="Zheng J."/>
            <person name="Liu Z."/>
        </authorList>
    </citation>
    <scope>NUCLEOTIDE SEQUENCE</scope>
    <source>
        <strain evidence="3">ZL_2023a</strain>
        <tissue evidence="3">Muscle</tissue>
    </source>
</reference>
<dbReference type="SUPFAM" id="SSF47473">
    <property type="entry name" value="EF-hand"/>
    <property type="match status" value="1"/>
</dbReference>
<comment type="caution">
    <text evidence="3">The sequence shown here is derived from an EMBL/GenBank/DDBJ whole genome shotgun (WGS) entry which is preliminary data.</text>
</comment>
<dbReference type="AlphaFoldDB" id="A0AAW0XLV7"/>
<proteinExistence type="predicted"/>
<dbReference type="Pfam" id="PF13202">
    <property type="entry name" value="EF-hand_5"/>
    <property type="match status" value="1"/>
</dbReference>
<evidence type="ECO:0000259" key="2">
    <source>
        <dbReference type="Pfam" id="PF13202"/>
    </source>
</evidence>
<dbReference type="Proteomes" id="UP001445076">
    <property type="component" value="Unassembled WGS sequence"/>
</dbReference>